<accession>A0A6P2GFJ1</accession>
<evidence type="ECO:0000313" key="2">
    <source>
        <dbReference type="EMBL" id="VVU51881.1"/>
    </source>
</evidence>
<sequence>MSDIKINVARTNVTVHRAVLAADAIERILAQRVCESAGLERSGAGVSVDVRLSSRMGSYGSEFEAIVTVTIDHAKQPGAEGV</sequence>
<keyword evidence="4" id="KW-1185">Reference proteome</keyword>
<name>A0A6P2GFJ1_9BURK</name>
<evidence type="ECO:0000313" key="1">
    <source>
        <dbReference type="EMBL" id="MBM2769906.1"/>
    </source>
</evidence>
<gene>
    <name evidence="2" type="ORF">BAN20980_04604</name>
    <name evidence="1" type="ORF">JQK92_26175</name>
</gene>
<evidence type="ECO:0000313" key="4">
    <source>
        <dbReference type="Proteomes" id="UP000755577"/>
    </source>
</evidence>
<dbReference type="EMBL" id="JAFCIQ010000022">
    <property type="protein sequence ID" value="MBM2769906.1"/>
    <property type="molecule type" value="Genomic_DNA"/>
</dbReference>
<dbReference type="EMBL" id="CABVLY010000019">
    <property type="protein sequence ID" value="VVU51881.1"/>
    <property type="molecule type" value="Genomic_DNA"/>
</dbReference>
<organism evidence="2 3">
    <name type="scientific">Burkholderia anthina</name>
    <dbReference type="NCBI Taxonomy" id="179879"/>
    <lineage>
        <taxon>Bacteria</taxon>
        <taxon>Pseudomonadati</taxon>
        <taxon>Pseudomonadota</taxon>
        <taxon>Betaproteobacteria</taxon>
        <taxon>Burkholderiales</taxon>
        <taxon>Burkholderiaceae</taxon>
        <taxon>Burkholderia</taxon>
        <taxon>Burkholderia cepacia complex</taxon>
    </lineage>
</organism>
<reference evidence="2 3" key="1">
    <citation type="submission" date="2019-09" db="EMBL/GenBank/DDBJ databases">
        <authorList>
            <person name="Depoorter E."/>
        </authorList>
    </citation>
    <scope>NUCLEOTIDE SEQUENCE [LARGE SCALE GENOMIC DNA]</scope>
    <source>
        <strain evidence="2">LMG 20980</strain>
    </source>
</reference>
<evidence type="ECO:0000313" key="3">
    <source>
        <dbReference type="Proteomes" id="UP000494201"/>
    </source>
</evidence>
<reference evidence="1 4" key="2">
    <citation type="submission" date="2021-02" db="EMBL/GenBank/DDBJ databases">
        <title>Draft genome of the type strains Burkholderia anthina DSM16086.</title>
        <authorList>
            <person name="Hertel R."/>
            <person name="Meissner J."/>
            <person name="Poehlein A."/>
            <person name="Daniel R."/>
            <person name="Commichau F.M."/>
        </authorList>
    </citation>
    <scope>NUCLEOTIDE SEQUENCE [LARGE SCALE GENOMIC DNA]</scope>
    <source>
        <strain evidence="1 4">DSM 16086</strain>
    </source>
</reference>
<dbReference type="GeneID" id="56502669"/>
<dbReference type="Proteomes" id="UP000494201">
    <property type="component" value="Unassembled WGS sequence"/>
</dbReference>
<proteinExistence type="predicted"/>
<dbReference type="RefSeq" id="WP_174927512.1">
    <property type="nucleotide sequence ID" value="NZ_CABVLY010000019.1"/>
</dbReference>
<dbReference type="Proteomes" id="UP000755577">
    <property type="component" value="Unassembled WGS sequence"/>
</dbReference>
<dbReference type="AlphaFoldDB" id="A0A6P2GFJ1"/>
<protein>
    <submittedName>
        <fullName evidence="2">Uncharacterized protein</fullName>
    </submittedName>
</protein>